<sequence>MESTRTPQSVQYTISRATRVEILEHLEACSGQFQPPLADRVDLPSYAEKLFRRSVTWEAWHREKLVGLVACYLDLETQPAKAFVSNVSVLQAYRSQGIARQLMACCHREVMQRGAQEIALEVSAGNALAISLYSKLGYRRSATKGQNVLMQLILGTDG</sequence>
<gene>
    <name evidence="4" type="ORF">TBK1r_51040</name>
</gene>
<proteinExistence type="predicted"/>
<reference evidence="4 5" key="1">
    <citation type="submission" date="2019-02" db="EMBL/GenBank/DDBJ databases">
        <title>Deep-cultivation of Planctomycetes and their phenomic and genomic characterization uncovers novel biology.</title>
        <authorList>
            <person name="Wiegand S."/>
            <person name="Jogler M."/>
            <person name="Boedeker C."/>
            <person name="Pinto D."/>
            <person name="Vollmers J."/>
            <person name="Rivas-Marin E."/>
            <person name="Kohn T."/>
            <person name="Peeters S.H."/>
            <person name="Heuer A."/>
            <person name="Rast P."/>
            <person name="Oberbeckmann S."/>
            <person name="Bunk B."/>
            <person name="Jeske O."/>
            <person name="Meyerdierks A."/>
            <person name="Storesund J.E."/>
            <person name="Kallscheuer N."/>
            <person name="Luecker S."/>
            <person name="Lage O.M."/>
            <person name="Pohl T."/>
            <person name="Merkel B.J."/>
            <person name="Hornburger P."/>
            <person name="Mueller R.-W."/>
            <person name="Bruemmer F."/>
            <person name="Labrenz M."/>
            <person name="Spormann A.M."/>
            <person name="Op den Camp H."/>
            <person name="Overmann J."/>
            <person name="Amann R."/>
            <person name="Jetten M.S.M."/>
            <person name="Mascher T."/>
            <person name="Medema M.H."/>
            <person name="Devos D.P."/>
            <person name="Kaster A.-K."/>
            <person name="Ovreas L."/>
            <person name="Rohde M."/>
            <person name="Galperin M.Y."/>
            <person name="Jogler C."/>
        </authorList>
    </citation>
    <scope>NUCLEOTIDE SEQUENCE [LARGE SCALE GENOMIC DNA]</scope>
    <source>
        <strain evidence="4 5">TBK1r</strain>
    </source>
</reference>
<dbReference type="InterPro" id="IPR000182">
    <property type="entry name" value="GNAT_dom"/>
</dbReference>
<keyword evidence="5" id="KW-1185">Reference proteome</keyword>
<dbReference type="Gene3D" id="3.40.630.30">
    <property type="match status" value="1"/>
</dbReference>
<evidence type="ECO:0000313" key="5">
    <source>
        <dbReference type="Proteomes" id="UP000318081"/>
    </source>
</evidence>
<evidence type="ECO:0000256" key="1">
    <source>
        <dbReference type="ARBA" id="ARBA00022679"/>
    </source>
</evidence>
<feature type="domain" description="N-acetyltransferase" evidence="3">
    <location>
        <begin position="12"/>
        <end position="155"/>
    </location>
</feature>
<organism evidence="4 5">
    <name type="scientific">Stieleria magnilauensis</name>
    <dbReference type="NCBI Taxonomy" id="2527963"/>
    <lineage>
        <taxon>Bacteria</taxon>
        <taxon>Pseudomonadati</taxon>
        <taxon>Planctomycetota</taxon>
        <taxon>Planctomycetia</taxon>
        <taxon>Pirellulales</taxon>
        <taxon>Pirellulaceae</taxon>
        <taxon>Stieleria</taxon>
    </lineage>
</organism>
<keyword evidence="1" id="KW-0808">Transferase</keyword>
<dbReference type="EMBL" id="CP036432">
    <property type="protein sequence ID" value="QDV86086.1"/>
    <property type="molecule type" value="Genomic_DNA"/>
</dbReference>
<dbReference type="RefSeq" id="WP_145216704.1">
    <property type="nucleotide sequence ID" value="NZ_CP036432.1"/>
</dbReference>
<dbReference type="InterPro" id="IPR016181">
    <property type="entry name" value="Acyl_CoA_acyltransferase"/>
</dbReference>
<dbReference type="CDD" id="cd04301">
    <property type="entry name" value="NAT_SF"/>
    <property type="match status" value="1"/>
</dbReference>
<dbReference type="Proteomes" id="UP000318081">
    <property type="component" value="Chromosome"/>
</dbReference>
<keyword evidence="2" id="KW-0012">Acyltransferase</keyword>
<dbReference type="PROSITE" id="PS51186">
    <property type="entry name" value="GNAT"/>
    <property type="match status" value="1"/>
</dbReference>
<evidence type="ECO:0000313" key="4">
    <source>
        <dbReference type="EMBL" id="QDV86086.1"/>
    </source>
</evidence>
<evidence type="ECO:0000256" key="2">
    <source>
        <dbReference type="ARBA" id="ARBA00023315"/>
    </source>
</evidence>
<dbReference type="Pfam" id="PF00583">
    <property type="entry name" value="Acetyltransf_1"/>
    <property type="match status" value="1"/>
</dbReference>
<accession>A0ABX5XZG8</accession>
<protein>
    <submittedName>
        <fullName evidence="4">Acetyltransferase</fullName>
    </submittedName>
</protein>
<dbReference type="InterPro" id="IPR050832">
    <property type="entry name" value="Bact_Acetyltransf"/>
</dbReference>
<dbReference type="PANTHER" id="PTHR43877">
    <property type="entry name" value="AMINOALKYLPHOSPHONATE N-ACETYLTRANSFERASE-RELATED-RELATED"/>
    <property type="match status" value="1"/>
</dbReference>
<dbReference type="SUPFAM" id="SSF55729">
    <property type="entry name" value="Acyl-CoA N-acyltransferases (Nat)"/>
    <property type="match status" value="1"/>
</dbReference>
<evidence type="ECO:0000259" key="3">
    <source>
        <dbReference type="PROSITE" id="PS51186"/>
    </source>
</evidence>
<name>A0ABX5XZG8_9BACT</name>